<dbReference type="HOGENOM" id="CLU_813543_0_0_9"/>
<gene>
    <name evidence="2" type="ORF">HMPREF9372_3767</name>
</gene>
<evidence type="ECO:0000256" key="1">
    <source>
        <dbReference type="ARBA" id="ARBA00023172"/>
    </source>
</evidence>
<evidence type="ECO:0000313" key="2">
    <source>
        <dbReference type="EMBL" id="EGQ18955.1"/>
    </source>
</evidence>
<comment type="caution">
    <text evidence="2">The sequence shown here is derived from an EMBL/GenBank/DDBJ whole genome shotgun (WGS) entry which is preliminary data.</text>
</comment>
<reference evidence="2 3" key="1">
    <citation type="submission" date="2011-04" db="EMBL/GenBank/DDBJ databases">
        <authorList>
            <person name="Muzny D."/>
            <person name="Qin X."/>
            <person name="Deng J."/>
            <person name="Jiang H."/>
            <person name="Liu Y."/>
            <person name="Qu J."/>
            <person name="Song X.-Z."/>
            <person name="Zhang L."/>
            <person name="Thornton R."/>
            <person name="Coyle M."/>
            <person name="Francisco L."/>
            <person name="Jackson L."/>
            <person name="Javaid M."/>
            <person name="Korchina V."/>
            <person name="Kovar C."/>
            <person name="Mata R."/>
            <person name="Mathew T."/>
            <person name="Ngo R."/>
            <person name="Nguyen L."/>
            <person name="Nguyen N."/>
            <person name="Okwuonu G."/>
            <person name="Ongeri F."/>
            <person name="Pham C."/>
            <person name="Simmons D."/>
            <person name="Wilczek-Boney K."/>
            <person name="Hale W."/>
            <person name="Jakkamsetti A."/>
            <person name="Pham P."/>
            <person name="Ruth R."/>
            <person name="San Lucas F."/>
            <person name="Warren J."/>
            <person name="Zhang J."/>
            <person name="Zhao Z."/>
            <person name="Zhou C."/>
            <person name="Zhu D."/>
            <person name="Lee S."/>
            <person name="Bess C."/>
            <person name="Blankenburg K."/>
            <person name="Forbes L."/>
            <person name="Fu Q."/>
            <person name="Gubbala S."/>
            <person name="Hirani K."/>
            <person name="Jayaseelan J.C."/>
            <person name="Lara F."/>
            <person name="Munidasa M."/>
            <person name="Palculict T."/>
            <person name="Patil S."/>
            <person name="Pu L.-L."/>
            <person name="Saada N."/>
            <person name="Tang L."/>
            <person name="Weissenberger G."/>
            <person name="Zhu Y."/>
            <person name="Hemphill L."/>
            <person name="Shang Y."/>
            <person name="Youmans B."/>
            <person name="Ayvaz T."/>
            <person name="Ross M."/>
            <person name="Santibanez J."/>
            <person name="Aqrawi P."/>
            <person name="Gross S."/>
            <person name="Joshi V."/>
            <person name="Fowler G."/>
            <person name="Nazareth L."/>
            <person name="Reid J."/>
            <person name="Worley K."/>
            <person name="Petrosino J."/>
            <person name="Highlander S."/>
            <person name="Gibbs R."/>
        </authorList>
    </citation>
    <scope>NUCLEOTIDE SEQUENCE [LARGE SCALE GENOMIC DNA]</scope>
    <source>
        <strain evidence="2 3">2681</strain>
    </source>
</reference>
<organism evidence="2 3">
    <name type="scientific">Sporosarcina newyorkensis 2681</name>
    <dbReference type="NCBI Taxonomy" id="1027292"/>
    <lineage>
        <taxon>Bacteria</taxon>
        <taxon>Bacillati</taxon>
        <taxon>Bacillota</taxon>
        <taxon>Bacilli</taxon>
        <taxon>Bacillales</taxon>
        <taxon>Caryophanaceae</taxon>
        <taxon>Sporosarcina</taxon>
    </lineage>
</organism>
<dbReference type="SUPFAM" id="SSF56349">
    <property type="entry name" value="DNA breaking-rejoining enzymes"/>
    <property type="match status" value="1"/>
</dbReference>
<proteinExistence type="predicted"/>
<accession>F9DY86</accession>
<dbReference type="InterPro" id="IPR011010">
    <property type="entry name" value="DNA_brk_join_enz"/>
</dbReference>
<keyword evidence="1" id="KW-0233">DNA recombination</keyword>
<dbReference type="GO" id="GO:0003677">
    <property type="term" value="F:DNA binding"/>
    <property type="evidence" value="ECO:0007669"/>
    <property type="project" value="InterPro"/>
</dbReference>
<protein>
    <submittedName>
        <fullName evidence="2">Phage integrase family site-specific recombinase</fullName>
    </submittedName>
</protein>
<name>F9DY86_9BACL</name>
<dbReference type="InterPro" id="IPR013762">
    <property type="entry name" value="Integrase-like_cat_sf"/>
</dbReference>
<sequence>MEMRHLMARIDHSNKINKIRGDFVSKKRGGNRLKYQVEQAIKKVNMIGVSKKELRDAKVETGIHSISQIKHALSVSQNFTAWAREQGVKDLFQLKRSHYRDYISHKQAEGVSNGHLINIETNLRLLEKGMNGISREKGFQERNWIPKTRLIDTNSREKPQDRSYSSEETKVYLNKLSANARIGGVLQSAFGVRLREAANTKVAHIVEKEGRLFWEASEDKQALNAAQGVTKAGRGRLTPCRPEYEEQVREFIQGKELGQYVVPVKYNTLKSAYNRAGMKGSHAFRHTYAREMLRNELQTRGIEHEGRMMVQQMLENREAGYRKDHLITKEERALYQEVSAAMDQIQDYLGHGSGRIDLAEVYLKGI</sequence>
<dbReference type="EMBL" id="AFPZ01000127">
    <property type="protein sequence ID" value="EGQ18955.1"/>
    <property type="molecule type" value="Genomic_DNA"/>
</dbReference>
<dbReference type="eggNOG" id="COG0582">
    <property type="taxonomic scope" value="Bacteria"/>
</dbReference>
<evidence type="ECO:0000313" key="3">
    <source>
        <dbReference type="Proteomes" id="UP000005316"/>
    </source>
</evidence>
<dbReference type="GO" id="GO:0006310">
    <property type="term" value="P:DNA recombination"/>
    <property type="evidence" value="ECO:0007669"/>
    <property type="project" value="UniProtKB-KW"/>
</dbReference>
<dbReference type="GO" id="GO:0015074">
    <property type="term" value="P:DNA integration"/>
    <property type="evidence" value="ECO:0007669"/>
    <property type="project" value="InterPro"/>
</dbReference>
<dbReference type="AlphaFoldDB" id="F9DY86"/>
<dbReference type="Proteomes" id="UP000005316">
    <property type="component" value="Unassembled WGS sequence"/>
</dbReference>
<dbReference type="Gene3D" id="1.10.443.10">
    <property type="entry name" value="Intergrase catalytic core"/>
    <property type="match status" value="1"/>
</dbReference>